<dbReference type="InterPro" id="IPR009061">
    <property type="entry name" value="DNA-bd_dom_put_sf"/>
</dbReference>
<dbReference type="Gene3D" id="3.50.40.10">
    <property type="entry name" value="Phenylalanyl-trna Synthetase, Chain B, domain 3"/>
    <property type="match status" value="1"/>
</dbReference>
<dbReference type="Gene3D" id="3.30.56.10">
    <property type="match status" value="2"/>
</dbReference>
<evidence type="ECO:0000313" key="12">
    <source>
        <dbReference type="Proteomes" id="UP000265540"/>
    </source>
</evidence>
<dbReference type="AlphaFoldDB" id="A0A3A4ZDV9"/>
<feature type="domain" description="B5" evidence="10">
    <location>
        <begin position="293"/>
        <end position="369"/>
    </location>
</feature>
<accession>A0A3A4ZDV9</accession>
<evidence type="ECO:0000256" key="6">
    <source>
        <dbReference type="ARBA" id="ARBA00022840"/>
    </source>
</evidence>
<dbReference type="Pfam" id="PF03483">
    <property type="entry name" value="B3_4"/>
    <property type="match status" value="1"/>
</dbReference>
<evidence type="ECO:0000256" key="9">
    <source>
        <dbReference type="ARBA" id="ARBA00023146"/>
    </source>
</evidence>
<dbReference type="PANTHER" id="PTHR10947:SF0">
    <property type="entry name" value="PHENYLALANINE--TRNA LIGASE BETA SUBUNIT"/>
    <property type="match status" value="1"/>
</dbReference>
<evidence type="ECO:0000259" key="10">
    <source>
        <dbReference type="PROSITE" id="PS51483"/>
    </source>
</evidence>
<dbReference type="GO" id="GO:0004826">
    <property type="term" value="F:phenylalanine-tRNA ligase activity"/>
    <property type="evidence" value="ECO:0007669"/>
    <property type="project" value="UniProtKB-EC"/>
</dbReference>
<dbReference type="SMART" id="SM00873">
    <property type="entry name" value="B3_4"/>
    <property type="match status" value="1"/>
</dbReference>
<evidence type="ECO:0000256" key="4">
    <source>
        <dbReference type="ARBA" id="ARBA00022723"/>
    </source>
</evidence>
<dbReference type="PANTHER" id="PTHR10947">
    <property type="entry name" value="PHENYLALANYL-TRNA SYNTHETASE BETA CHAIN AND LEUCINE-RICH REPEAT-CONTAINING PROTEIN 47"/>
    <property type="match status" value="1"/>
</dbReference>
<evidence type="ECO:0000256" key="2">
    <source>
        <dbReference type="ARBA" id="ARBA00012814"/>
    </source>
</evidence>
<dbReference type="EC" id="6.1.1.20" evidence="2"/>
<dbReference type="SUPFAM" id="SSF55681">
    <property type="entry name" value="Class II aaRS and biotin synthetases"/>
    <property type="match status" value="1"/>
</dbReference>
<keyword evidence="8" id="KW-0648">Protein biosynthesis</keyword>
<name>A0A3A4ZDV9_UNCKA</name>
<dbReference type="Pfam" id="PF03484">
    <property type="entry name" value="B5"/>
    <property type="match status" value="1"/>
</dbReference>
<dbReference type="InterPro" id="IPR005146">
    <property type="entry name" value="B3/B4_tRNA-bd"/>
</dbReference>
<comment type="caution">
    <text evidence="11">The sequence shown here is derived from an EMBL/GenBank/DDBJ whole genome shotgun (WGS) entry which is preliminary data.</text>
</comment>
<dbReference type="EMBL" id="QZJF01000012">
    <property type="protein sequence ID" value="RJR27381.1"/>
    <property type="molecule type" value="Genomic_DNA"/>
</dbReference>
<dbReference type="SUPFAM" id="SSF46955">
    <property type="entry name" value="Putative DNA-binding domain"/>
    <property type="match status" value="2"/>
</dbReference>
<dbReference type="PROSITE" id="PS51483">
    <property type="entry name" value="B5"/>
    <property type="match status" value="1"/>
</dbReference>
<dbReference type="InterPro" id="IPR041616">
    <property type="entry name" value="PheRS_beta_core"/>
</dbReference>
<dbReference type="GO" id="GO:0005524">
    <property type="term" value="F:ATP binding"/>
    <property type="evidence" value="ECO:0007669"/>
    <property type="project" value="UniProtKB-KW"/>
</dbReference>
<proteinExistence type="predicted"/>
<dbReference type="Gene3D" id="3.30.930.10">
    <property type="entry name" value="Bira Bifunctional Protein, Domain 2"/>
    <property type="match status" value="1"/>
</dbReference>
<dbReference type="SMART" id="SM00874">
    <property type="entry name" value="B5"/>
    <property type="match status" value="1"/>
</dbReference>
<sequence length="647" mass="74004">MKIPVEWLKEYVNIKKSSAEIGKAFTSIGLMLDKPIYEYKGQGYSTEVLDLEHRMDRSDWLSVLGCARDLAAFENVPLKYPDTYIGELRESDESQKVPIIVECPDLVNRFNTVIFKNIRVGESPEWLKYRLEAYGIASINNIVDITNYVMVETGQPMHAQDLAKFQKREILIRRARKDEKITTLLGEVIELNDEYFVLTQDGKPIVLGGIVGGISTAVDNKTTEIVLDAGNYNQINIRKSSRRCKIQNETVLRYDKYLNPKLTELALMRAIKLILENAGGEVYKNMDWYPSPTADKNMVLRYDRVSRLSGMQIEPEKVKRILKSLEYKILEENNTEIKLQVPHFRTDVAVEDDLVADVLRINDYANIPVSFIKNSPPKEITPEIYNFEEELREICVRAGMHEHISDPLVQPNPEDKTQVILENAISAEKSGLRTEGYSGLENVSDTYVKHKIKDIKLFEIGKIYSKIGTQTKLENFTETRILEVYNKNIDLSLKENSGNTVRLLSTVMRDLGIVNYRIDYLDGKSVILVDEDTLGEIRHTDFNLLTEMLLKHRGQPHRIISEYRVVKTEDISVIVPKAYKSGPLVHRLKSVDNNIIDIHCLIEELESLIGPESKNLLLKFSYLGGSFSQTKEKIIEILGTEGLTVRR</sequence>
<evidence type="ECO:0000313" key="11">
    <source>
        <dbReference type="EMBL" id="RJR27381.1"/>
    </source>
</evidence>
<gene>
    <name evidence="11" type="ORF">C4561_02410</name>
</gene>
<dbReference type="Pfam" id="PF17759">
    <property type="entry name" value="tRNA_synthFbeta"/>
    <property type="match status" value="1"/>
</dbReference>
<dbReference type="GO" id="GO:0009328">
    <property type="term" value="C:phenylalanine-tRNA ligase complex"/>
    <property type="evidence" value="ECO:0007669"/>
    <property type="project" value="TreeGrafter"/>
</dbReference>
<dbReference type="InterPro" id="IPR005147">
    <property type="entry name" value="tRNA_synthase_B5-dom"/>
</dbReference>
<dbReference type="GO" id="GO:0000287">
    <property type="term" value="F:magnesium ion binding"/>
    <property type="evidence" value="ECO:0007669"/>
    <property type="project" value="InterPro"/>
</dbReference>
<dbReference type="Proteomes" id="UP000265540">
    <property type="component" value="Unassembled WGS sequence"/>
</dbReference>
<keyword evidence="5" id="KW-0547">Nucleotide-binding</keyword>
<evidence type="ECO:0000256" key="3">
    <source>
        <dbReference type="ARBA" id="ARBA00022598"/>
    </source>
</evidence>
<dbReference type="InterPro" id="IPR045864">
    <property type="entry name" value="aa-tRNA-synth_II/BPL/LPL"/>
</dbReference>
<dbReference type="SUPFAM" id="SSF56037">
    <property type="entry name" value="PheT/TilS domain"/>
    <property type="match status" value="1"/>
</dbReference>
<evidence type="ECO:0000256" key="5">
    <source>
        <dbReference type="ARBA" id="ARBA00022741"/>
    </source>
</evidence>
<organism evidence="11 12">
    <name type="scientific">candidate division WWE3 bacterium</name>
    <dbReference type="NCBI Taxonomy" id="2053526"/>
    <lineage>
        <taxon>Bacteria</taxon>
        <taxon>Katanobacteria</taxon>
    </lineage>
</organism>
<keyword evidence="7" id="KW-0460">Magnesium</keyword>
<dbReference type="InterPro" id="IPR020825">
    <property type="entry name" value="Phe-tRNA_synthase-like_B3/B4"/>
</dbReference>
<dbReference type="GO" id="GO:0006432">
    <property type="term" value="P:phenylalanyl-tRNA aminoacylation"/>
    <property type="evidence" value="ECO:0007669"/>
    <property type="project" value="InterPro"/>
</dbReference>
<evidence type="ECO:0000256" key="7">
    <source>
        <dbReference type="ARBA" id="ARBA00022842"/>
    </source>
</evidence>
<keyword evidence="3" id="KW-0436">Ligase</keyword>
<comment type="cofactor">
    <cofactor evidence="1">
        <name>Mg(2+)</name>
        <dbReference type="ChEBI" id="CHEBI:18420"/>
    </cofactor>
</comment>
<keyword evidence="9" id="KW-0030">Aminoacyl-tRNA synthetase</keyword>
<keyword evidence="6" id="KW-0067">ATP-binding</keyword>
<evidence type="ECO:0000256" key="8">
    <source>
        <dbReference type="ARBA" id="ARBA00022917"/>
    </source>
</evidence>
<protein>
    <recommendedName>
        <fullName evidence="2">phenylalanine--tRNA ligase</fullName>
        <ecNumber evidence="2">6.1.1.20</ecNumber>
    </recommendedName>
</protein>
<evidence type="ECO:0000256" key="1">
    <source>
        <dbReference type="ARBA" id="ARBA00001946"/>
    </source>
</evidence>
<keyword evidence="4" id="KW-0479">Metal-binding</keyword>
<dbReference type="InterPro" id="IPR045060">
    <property type="entry name" value="Phe-tRNA-ligase_IIc_bsu"/>
</dbReference>
<dbReference type="GO" id="GO:0003723">
    <property type="term" value="F:RNA binding"/>
    <property type="evidence" value="ECO:0007669"/>
    <property type="project" value="InterPro"/>
</dbReference>
<reference evidence="11 12" key="1">
    <citation type="journal article" date="2017" name="ISME J.">
        <title>Energy and carbon metabolisms in a deep terrestrial subsurface fluid microbial community.</title>
        <authorList>
            <person name="Momper L."/>
            <person name="Jungbluth S.P."/>
            <person name="Lee M.D."/>
            <person name="Amend J.P."/>
        </authorList>
    </citation>
    <scope>NUCLEOTIDE SEQUENCE [LARGE SCALE GENOMIC DNA]</scope>
    <source>
        <strain evidence="11">SURF_46</strain>
    </source>
</reference>